<keyword evidence="9" id="KW-0479">Metal-binding</keyword>
<evidence type="ECO:0000256" key="22">
    <source>
        <dbReference type="ARBA" id="ARBA00032666"/>
    </source>
</evidence>
<keyword evidence="11" id="KW-0809">Transit peptide</keyword>
<dbReference type="InterPro" id="IPR036396">
    <property type="entry name" value="Cyt_P450_sf"/>
</dbReference>
<organism evidence="25">
    <name type="scientific">Culex pipiens</name>
    <name type="common">House mosquito</name>
    <dbReference type="NCBI Taxonomy" id="7175"/>
    <lineage>
        <taxon>Eukaryota</taxon>
        <taxon>Metazoa</taxon>
        <taxon>Ecdysozoa</taxon>
        <taxon>Arthropoda</taxon>
        <taxon>Hexapoda</taxon>
        <taxon>Insecta</taxon>
        <taxon>Pterygota</taxon>
        <taxon>Neoptera</taxon>
        <taxon>Endopterygota</taxon>
        <taxon>Diptera</taxon>
        <taxon>Nematocera</taxon>
        <taxon>Culicoidea</taxon>
        <taxon>Culicidae</taxon>
        <taxon>Culicinae</taxon>
        <taxon>Culicini</taxon>
        <taxon>Culex</taxon>
        <taxon>Culex</taxon>
    </lineage>
</organism>
<evidence type="ECO:0000256" key="16">
    <source>
        <dbReference type="ARBA" id="ARBA00023128"/>
    </source>
</evidence>
<keyword evidence="7" id="KW-0153">Cholesterol metabolism</keyword>
<evidence type="ECO:0000313" key="25">
    <source>
        <dbReference type="EMBL" id="CAG6487497.1"/>
    </source>
</evidence>
<comment type="similarity">
    <text evidence="4">Belongs to the cytochrome P450 family.</text>
</comment>
<reference evidence="25" key="1">
    <citation type="submission" date="2021-05" db="EMBL/GenBank/DDBJ databases">
        <authorList>
            <person name="Alioto T."/>
            <person name="Alioto T."/>
            <person name="Gomez Garrido J."/>
        </authorList>
    </citation>
    <scope>NUCLEOTIDE SEQUENCE</scope>
</reference>
<keyword evidence="16" id="KW-0496">Mitochondrion</keyword>
<dbReference type="GO" id="GO:0005743">
    <property type="term" value="C:mitochondrial inner membrane"/>
    <property type="evidence" value="ECO:0007669"/>
    <property type="project" value="UniProtKB-SubCell"/>
</dbReference>
<accession>A0A8D8FW98</accession>
<dbReference type="GO" id="GO:0006704">
    <property type="term" value="P:glucocorticoid biosynthetic process"/>
    <property type="evidence" value="ECO:0007669"/>
    <property type="project" value="TreeGrafter"/>
</dbReference>
<dbReference type="AlphaFoldDB" id="A0A8D8FW98"/>
<keyword evidence="17" id="KW-0472">Membrane</keyword>
<evidence type="ECO:0000256" key="18">
    <source>
        <dbReference type="ARBA" id="ARBA00023166"/>
    </source>
</evidence>
<evidence type="ECO:0000256" key="9">
    <source>
        <dbReference type="ARBA" id="ARBA00022723"/>
    </source>
</evidence>
<evidence type="ECO:0000256" key="15">
    <source>
        <dbReference type="ARBA" id="ARBA00023098"/>
    </source>
</evidence>
<dbReference type="GO" id="GO:0008386">
    <property type="term" value="F:cholesterol monooxygenase (side-chain-cleaving) activity"/>
    <property type="evidence" value="ECO:0007669"/>
    <property type="project" value="UniProtKB-EC"/>
</dbReference>
<sequence>MRASIPNIRYLSLGHISTKNTNVNVACFLCKYIFEIKVQYNSLMLFRDDEEWFKYRKLLNPLMMRDTDWMVLPIQRMCEKAVQSLSEGVTKDNPSYEIQNIESTLYKWSIEVILCLMLGNSYNTTNMAKLNTLVNDFSRTVHTIFQYSSELMMIPPHLADCLQLSAWKKFERLVPETLALANKIIDISLDDIERGDGLLSKMQDCIASRDDIKRIFADLIIAAGDTTLVLLSLYSAGRDETNFHSPEEFLPQRWIRNNDQSCSFSPFKSHASLPFAIGSRSCIGRKIAQNQMHTLLAMVLKKYRLSVLNEQEIFPELKMITVPNEKLRLSLKKL</sequence>
<evidence type="ECO:0000256" key="7">
    <source>
        <dbReference type="ARBA" id="ARBA00022548"/>
    </source>
</evidence>
<name>A0A8D8FW98_CULPI</name>
<keyword evidence="20" id="KW-0755">Steroidogenesis</keyword>
<evidence type="ECO:0000256" key="6">
    <source>
        <dbReference type="ARBA" id="ARBA00019844"/>
    </source>
</evidence>
<keyword evidence="15" id="KW-0443">Lipid metabolism</keyword>
<dbReference type="PANTHER" id="PTHR24279:SF3">
    <property type="entry name" value="CHOLESTEROL SIDE-CHAIN CLEAVAGE ENZYME, MITOCHONDRIAL"/>
    <property type="match status" value="1"/>
</dbReference>
<evidence type="ECO:0000256" key="21">
    <source>
        <dbReference type="ARBA" id="ARBA00030343"/>
    </source>
</evidence>
<evidence type="ECO:0000256" key="19">
    <source>
        <dbReference type="ARBA" id="ARBA00023221"/>
    </source>
</evidence>
<evidence type="ECO:0000256" key="1">
    <source>
        <dbReference type="ARBA" id="ARBA00001971"/>
    </source>
</evidence>
<keyword evidence="8" id="KW-0349">Heme</keyword>
<evidence type="ECO:0000256" key="24">
    <source>
        <dbReference type="ARBA" id="ARBA00033394"/>
    </source>
</evidence>
<evidence type="ECO:0000256" key="13">
    <source>
        <dbReference type="ARBA" id="ARBA00023004"/>
    </source>
</evidence>
<keyword evidence="13" id="KW-0408">Iron</keyword>
<dbReference type="SUPFAM" id="SSF48264">
    <property type="entry name" value="Cytochrome P450"/>
    <property type="match status" value="1"/>
</dbReference>
<evidence type="ECO:0000256" key="17">
    <source>
        <dbReference type="ARBA" id="ARBA00023136"/>
    </source>
</evidence>
<comment type="subcellular location">
    <subcellularLocation>
        <location evidence="2">Mitochondrion inner membrane</location>
        <topology evidence="2">Peripheral membrane protein</topology>
    </subcellularLocation>
</comment>
<evidence type="ECO:0000256" key="14">
    <source>
        <dbReference type="ARBA" id="ARBA00023033"/>
    </source>
</evidence>
<evidence type="ECO:0000256" key="8">
    <source>
        <dbReference type="ARBA" id="ARBA00022617"/>
    </source>
</evidence>
<proteinExistence type="inferred from homology"/>
<evidence type="ECO:0000256" key="12">
    <source>
        <dbReference type="ARBA" id="ARBA00023002"/>
    </source>
</evidence>
<keyword evidence="12" id="KW-0560">Oxidoreductase</keyword>
<evidence type="ECO:0000256" key="5">
    <source>
        <dbReference type="ARBA" id="ARBA00012764"/>
    </source>
</evidence>
<evidence type="ECO:0000256" key="20">
    <source>
        <dbReference type="ARBA" id="ARBA00023250"/>
    </source>
</evidence>
<evidence type="ECO:0000256" key="10">
    <source>
        <dbReference type="ARBA" id="ARBA00022792"/>
    </source>
</evidence>
<dbReference type="GO" id="GO:0008203">
    <property type="term" value="P:cholesterol metabolic process"/>
    <property type="evidence" value="ECO:0007669"/>
    <property type="project" value="UniProtKB-KW"/>
</dbReference>
<dbReference type="PANTHER" id="PTHR24279">
    <property type="entry name" value="CYTOCHROME P450"/>
    <property type="match status" value="1"/>
</dbReference>
<dbReference type="InterPro" id="IPR001128">
    <property type="entry name" value="Cyt_P450"/>
</dbReference>
<dbReference type="GO" id="GO:0071375">
    <property type="term" value="P:cellular response to peptide hormone stimulus"/>
    <property type="evidence" value="ECO:0007669"/>
    <property type="project" value="TreeGrafter"/>
</dbReference>
<keyword evidence="10" id="KW-0999">Mitochondrion inner membrane</keyword>
<protein>
    <recommendedName>
        <fullName evidence="6">Cholesterol side-chain cleavage enzyme, mitochondrial</fullName>
        <ecNumber evidence="5">1.14.15.6</ecNumber>
    </recommendedName>
    <alternativeName>
        <fullName evidence="21">CYPXIA1</fullName>
    </alternativeName>
    <alternativeName>
        <fullName evidence="23">Cholesterol desmolase</fullName>
    </alternativeName>
    <alternativeName>
        <fullName evidence="22">Cytochrome P450 11A1</fullName>
    </alternativeName>
    <alternativeName>
        <fullName evidence="24">Cytochrome P450(scc)</fullName>
    </alternativeName>
</protein>
<keyword evidence="14" id="KW-0503">Monooxygenase</keyword>
<keyword evidence="18" id="KW-1207">Sterol metabolism</keyword>
<dbReference type="GO" id="GO:0020037">
    <property type="term" value="F:heme binding"/>
    <property type="evidence" value="ECO:0007669"/>
    <property type="project" value="InterPro"/>
</dbReference>
<dbReference type="GO" id="GO:0005506">
    <property type="term" value="F:iron ion binding"/>
    <property type="evidence" value="ECO:0007669"/>
    <property type="project" value="InterPro"/>
</dbReference>
<dbReference type="GO" id="GO:0034650">
    <property type="term" value="P:cortisol metabolic process"/>
    <property type="evidence" value="ECO:0007669"/>
    <property type="project" value="TreeGrafter"/>
</dbReference>
<evidence type="ECO:0000256" key="11">
    <source>
        <dbReference type="ARBA" id="ARBA00022946"/>
    </source>
</evidence>
<dbReference type="EC" id="1.14.15.6" evidence="5"/>
<comment type="pathway">
    <text evidence="3">Lipid metabolism; C21-steroid hormone metabolism.</text>
</comment>
<dbReference type="EMBL" id="HBUE01106857">
    <property type="protein sequence ID" value="CAG6487497.1"/>
    <property type="molecule type" value="Transcribed_RNA"/>
</dbReference>
<evidence type="ECO:0000256" key="3">
    <source>
        <dbReference type="ARBA" id="ARBA00005108"/>
    </source>
</evidence>
<dbReference type="Pfam" id="PF00067">
    <property type="entry name" value="p450"/>
    <property type="match status" value="1"/>
</dbReference>
<dbReference type="InterPro" id="IPR050479">
    <property type="entry name" value="CYP11_CYP27_families"/>
</dbReference>
<dbReference type="Gene3D" id="1.10.630.10">
    <property type="entry name" value="Cytochrome P450"/>
    <property type="match status" value="2"/>
</dbReference>
<dbReference type="GO" id="GO:0006700">
    <property type="term" value="P:C21-steroid hormone biosynthetic process"/>
    <property type="evidence" value="ECO:0007669"/>
    <property type="project" value="TreeGrafter"/>
</dbReference>
<evidence type="ECO:0000256" key="4">
    <source>
        <dbReference type="ARBA" id="ARBA00010617"/>
    </source>
</evidence>
<keyword evidence="19" id="KW-0753">Steroid metabolism</keyword>
<evidence type="ECO:0000256" key="2">
    <source>
        <dbReference type="ARBA" id="ARBA00004637"/>
    </source>
</evidence>
<evidence type="ECO:0000256" key="23">
    <source>
        <dbReference type="ARBA" id="ARBA00033274"/>
    </source>
</evidence>
<comment type="cofactor">
    <cofactor evidence="1">
        <name>heme</name>
        <dbReference type="ChEBI" id="CHEBI:30413"/>
    </cofactor>
</comment>